<evidence type="ECO:0000256" key="5">
    <source>
        <dbReference type="ARBA" id="ARBA00023128"/>
    </source>
</evidence>
<evidence type="ECO:0000256" key="4">
    <source>
        <dbReference type="ARBA" id="ARBA00022946"/>
    </source>
</evidence>
<evidence type="ECO:0000256" key="2">
    <source>
        <dbReference type="ARBA" id="ARBA00007769"/>
    </source>
</evidence>
<dbReference type="InterPro" id="IPR019818">
    <property type="entry name" value="IsoCit/isopropylmalate_DH_CS"/>
</dbReference>
<comment type="subcellular location">
    <subcellularLocation>
        <location evidence="1">Mitochondrion</location>
    </subcellularLocation>
</comment>
<keyword evidence="3" id="KW-0816">Tricarboxylic acid cycle</keyword>
<dbReference type="Proteomes" id="UP001497392">
    <property type="component" value="Unassembled WGS sequence"/>
</dbReference>
<feature type="domain" description="Isopropylmalate dehydrogenase-like" evidence="6">
    <location>
        <begin position="38"/>
        <end position="370"/>
    </location>
</feature>
<evidence type="ECO:0000259" key="6">
    <source>
        <dbReference type="SMART" id="SM01329"/>
    </source>
</evidence>
<dbReference type="NCBIfam" id="TIGR00175">
    <property type="entry name" value="mito_nad_idh"/>
    <property type="match status" value="1"/>
</dbReference>
<dbReference type="Pfam" id="PF00180">
    <property type="entry name" value="Iso_dh"/>
    <property type="match status" value="1"/>
</dbReference>
<keyword evidence="5" id="KW-0496">Mitochondrion</keyword>
<evidence type="ECO:0000313" key="8">
    <source>
        <dbReference type="Proteomes" id="UP001497392"/>
    </source>
</evidence>
<keyword evidence="8" id="KW-1185">Reference proteome</keyword>
<dbReference type="SUPFAM" id="SSF53659">
    <property type="entry name" value="Isocitrate/Isopropylmalate dehydrogenase-like"/>
    <property type="match status" value="1"/>
</dbReference>
<dbReference type="EMBL" id="CAXHTA020000011">
    <property type="protein sequence ID" value="CAL5224794.1"/>
    <property type="molecule type" value="Genomic_DNA"/>
</dbReference>
<dbReference type="PANTHER" id="PTHR11835:SF42">
    <property type="entry name" value="ISOCITRATE DEHYDROGENASE [NAD] SUBUNIT BETA, MITOCHONDRIAL"/>
    <property type="match status" value="1"/>
</dbReference>
<dbReference type="PANTHER" id="PTHR11835">
    <property type="entry name" value="DECARBOXYLATING DEHYDROGENASES-ISOCITRATE, ISOPROPYLMALATE, TARTRATE"/>
    <property type="match status" value="1"/>
</dbReference>
<dbReference type="InterPro" id="IPR004434">
    <property type="entry name" value="Isocitrate_DH_NAD"/>
</dbReference>
<evidence type="ECO:0000313" key="7">
    <source>
        <dbReference type="EMBL" id="CAL5224794.1"/>
    </source>
</evidence>
<gene>
    <name evidence="7" type="primary">g7538</name>
    <name evidence="7" type="ORF">VP750_LOCUS6453</name>
</gene>
<dbReference type="SMART" id="SM01329">
    <property type="entry name" value="Iso_dh"/>
    <property type="match status" value="1"/>
</dbReference>
<reference evidence="7 8" key="1">
    <citation type="submission" date="2024-06" db="EMBL/GenBank/DDBJ databases">
        <authorList>
            <person name="Kraege A."/>
            <person name="Thomma B."/>
        </authorList>
    </citation>
    <scope>NUCLEOTIDE SEQUENCE [LARGE SCALE GENOMIC DNA]</scope>
</reference>
<evidence type="ECO:0000256" key="3">
    <source>
        <dbReference type="ARBA" id="ARBA00022532"/>
    </source>
</evidence>
<keyword evidence="4" id="KW-0809">Transit peptide</keyword>
<sequence length="374" mass="40636">MLRQAKKLLGLSRPLLQAQQTRTKITYVPSPGDAKPQTVTMIPGDGIGPEVSDAIMEVFEHLKAPVNFEVFDNVHGSDAYGNPVDELPEDVLDSIKRNGVCMKGTLFTPLSEHNTSTQSLNVQLRKLLDLQVNLVHGWTMPGVPSRFEDVDIVVIRENTEGEYSGLEHEVVPDVVESLKIITQLKSRRTVEYAFGYAFLNNRKKVTAVHKANIMKLSDGLFLKEFRRVAQKYPSIQAEEMIVDNTCMQLVSRPDQFDVMVTPNLYGNLVSNVVAGLIGGPGLFPGVNVGEGVAVFEQGARHVAKDIAGQGVANPSAGLLAAAMMLRHLNLPGFSDRLESAILDTLATVPASVKTPDIGGTGGTKSLVRAITERL</sequence>
<dbReference type="InterPro" id="IPR024084">
    <property type="entry name" value="IsoPropMal-DH-like_dom"/>
</dbReference>
<organism evidence="7 8">
    <name type="scientific">Coccomyxa viridis</name>
    <dbReference type="NCBI Taxonomy" id="1274662"/>
    <lineage>
        <taxon>Eukaryota</taxon>
        <taxon>Viridiplantae</taxon>
        <taxon>Chlorophyta</taxon>
        <taxon>core chlorophytes</taxon>
        <taxon>Trebouxiophyceae</taxon>
        <taxon>Trebouxiophyceae incertae sedis</taxon>
        <taxon>Coccomyxaceae</taxon>
        <taxon>Coccomyxa</taxon>
    </lineage>
</organism>
<dbReference type="PROSITE" id="PS00470">
    <property type="entry name" value="IDH_IMDH"/>
    <property type="match status" value="1"/>
</dbReference>
<evidence type="ECO:0000256" key="1">
    <source>
        <dbReference type="ARBA" id="ARBA00004173"/>
    </source>
</evidence>
<protein>
    <submittedName>
        <fullName evidence="7">G7538 protein</fullName>
    </submittedName>
</protein>
<dbReference type="Gene3D" id="3.40.718.10">
    <property type="entry name" value="Isopropylmalate Dehydrogenase"/>
    <property type="match status" value="1"/>
</dbReference>
<comment type="caution">
    <text evidence="7">The sequence shown here is derived from an EMBL/GenBank/DDBJ whole genome shotgun (WGS) entry which is preliminary data.</text>
</comment>
<comment type="similarity">
    <text evidence="2">Belongs to the isocitrate and isopropylmalate dehydrogenases family.</text>
</comment>
<name>A0ABP1G0N2_9CHLO</name>
<proteinExistence type="inferred from homology"/>
<accession>A0ABP1G0N2</accession>